<organism evidence="1 2">
    <name type="scientific">Borrelia duttonii CR2A</name>
    <dbReference type="NCBI Taxonomy" id="1432657"/>
    <lineage>
        <taxon>Bacteria</taxon>
        <taxon>Pseudomonadati</taxon>
        <taxon>Spirochaetota</taxon>
        <taxon>Spirochaetia</taxon>
        <taxon>Spirochaetales</taxon>
        <taxon>Borreliaceae</taxon>
        <taxon>Borrelia</taxon>
    </lineage>
</organism>
<evidence type="ECO:0000313" key="2">
    <source>
        <dbReference type="Proteomes" id="UP000019148"/>
    </source>
</evidence>
<comment type="caution">
    <text evidence="1">The sequence shown here is derived from an EMBL/GenBank/DDBJ whole genome shotgun (WGS) entry which is preliminary data.</text>
</comment>
<dbReference type="EMBL" id="AZIT01000012">
    <property type="protein sequence ID" value="ETZ17686.1"/>
    <property type="molecule type" value="Genomic_DNA"/>
</dbReference>
<sequence length="34" mass="3620">MKGGFNKIVLDMDREGNPKSEAVVAVKTSLNAEA</sequence>
<gene>
    <name evidence="1" type="ORF">BDCR2A_01386</name>
</gene>
<dbReference type="Proteomes" id="UP000019148">
    <property type="component" value="Unassembled WGS sequence"/>
</dbReference>
<accession>W6TX67</accession>
<evidence type="ECO:0000313" key="1">
    <source>
        <dbReference type="EMBL" id="ETZ17686.1"/>
    </source>
</evidence>
<protein>
    <submittedName>
        <fullName evidence="1">Uncharacterized protein</fullName>
    </submittedName>
</protein>
<proteinExistence type="predicted"/>
<reference evidence="1 2" key="1">
    <citation type="submission" date="2013-12" db="EMBL/GenBank/DDBJ databases">
        <title>Comparative genomics of relapsing fever spirochetes.</title>
        <authorList>
            <person name="Schwan T.G."/>
            <person name="Raffel S.J."/>
            <person name="Porcella S.F."/>
        </authorList>
    </citation>
    <scope>NUCLEOTIDE SEQUENCE [LARGE SCALE GENOMIC DNA]</scope>
    <source>
        <strain evidence="1 2">CR2A</strain>
    </source>
</reference>
<name>W6TX67_9SPIR</name>
<dbReference type="AlphaFoldDB" id="W6TX67"/>